<accession>A0A822V6G8</accession>
<comment type="caution">
    <text evidence="1">The sequence shown here is derived from an EMBL/GenBank/DDBJ whole genome shotgun (WGS) entry which is preliminary data.</text>
</comment>
<dbReference type="EMBL" id="FCNL01000040">
    <property type="protein sequence ID" value="CVI25088.1"/>
    <property type="molecule type" value="Genomic_DNA"/>
</dbReference>
<reference evidence="1 2" key="1">
    <citation type="submission" date="2016-01" db="EMBL/GenBank/DDBJ databases">
        <authorList>
            <person name="Regsiter A."/>
            <person name="william w."/>
        </authorList>
    </citation>
    <scope>NUCLEOTIDE SEQUENCE [LARGE SCALE GENOMIC DNA]</scope>
    <source>
        <strain evidence="1 2">B6</strain>
    </source>
</reference>
<dbReference type="AlphaFoldDB" id="A0A822V6G8"/>
<protein>
    <submittedName>
        <fullName evidence="1">Uncharacterized protein</fullName>
    </submittedName>
</protein>
<sequence length="68" mass="7546">MFAPLKSDGLGGKVIVNVASRYLSNLRGTAFELYVSISTYDESCIQFEHRRHKGRFGEAAKTGRTVAH</sequence>
<proteinExistence type="predicted"/>
<evidence type="ECO:0000313" key="2">
    <source>
        <dbReference type="Proteomes" id="UP000192074"/>
    </source>
</evidence>
<evidence type="ECO:0000313" key="1">
    <source>
        <dbReference type="EMBL" id="CVI25088.1"/>
    </source>
</evidence>
<gene>
    <name evidence="1" type="ORF">AGR4A_pAt10467</name>
</gene>
<dbReference type="Proteomes" id="UP000192074">
    <property type="component" value="Unassembled WGS sequence"/>
</dbReference>
<name>A0A822V6G8_AGRTU</name>
<organism evidence="1 2">
    <name type="scientific">Agrobacterium tumefaciens str. B6</name>
    <dbReference type="NCBI Taxonomy" id="1183423"/>
    <lineage>
        <taxon>Bacteria</taxon>
        <taxon>Pseudomonadati</taxon>
        <taxon>Pseudomonadota</taxon>
        <taxon>Alphaproteobacteria</taxon>
        <taxon>Hyphomicrobiales</taxon>
        <taxon>Rhizobiaceae</taxon>
        <taxon>Rhizobium/Agrobacterium group</taxon>
        <taxon>Agrobacterium</taxon>
        <taxon>Agrobacterium tumefaciens complex</taxon>
    </lineage>
</organism>